<dbReference type="EMBL" id="MCAQ01000006">
    <property type="protein sequence ID" value="RKF38927.1"/>
    <property type="molecule type" value="Genomic_DNA"/>
</dbReference>
<protein>
    <recommendedName>
        <fullName evidence="3">Uracil DNA glycosylase superfamily protein</fullName>
    </recommendedName>
</protein>
<evidence type="ECO:0000313" key="2">
    <source>
        <dbReference type="Proteomes" id="UP000286402"/>
    </source>
</evidence>
<dbReference type="RefSeq" id="WP_120333774.1">
    <property type="nucleotide sequence ID" value="NZ_CP070350.1"/>
</dbReference>
<name>A0A420G164_9SPHI</name>
<organism evidence="1 2">
    <name type="scientific">Sphingobacterium siyangense</name>
    <dbReference type="NCBI Taxonomy" id="459529"/>
    <lineage>
        <taxon>Bacteria</taxon>
        <taxon>Pseudomonadati</taxon>
        <taxon>Bacteroidota</taxon>
        <taxon>Sphingobacteriia</taxon>
        <taxon>Sphingobacteriales</taxon>
        <taxon>Sphingobacteriaceae</taxon>
        <taxon>Sphingobacterium</taxon>
    </lineage>
</organism>
<evidence type="ECO:0008006" key="3">
    <source>
        <dbReference type="Google" id="ProtNLM"/>
    </source>
</evidence>
<comment type="caution">
    <text evidence="1">The sequence shown here is derived from an EMBL/GenBank/DDBJ whole genome shotgun (WGS) entry which is preliminary data.</text>
</comment>
<dbReference type="AlphaFoldDB" id="A0A420G164"/>
<keyword evidence="2" id="KW-1185">Reference proteome</keyword>
<dbReference type="Proteomes" id="UP000286402">
    <property type="component" value="Unassembled WGS sequence"/>
</dbReference>
<accession>A0A420G164</accession>
<evidence type="ECO:0000313" key="1">
    <source>
        <dbReference type="EMBL" id="RKF38927.1"/>
    </source>
</evidence>
<proteinExistence type="predicted"/>
<reference evidence="1 2" key="1">
    <citation type="submission" date="2016-07" db="EMBL/GenBank/DDBJ databases">
        <title>Genome analysis of Sphingobacterium siyangense T12B17.</title>
        <authorList>
            <person name="Xu D."/>
            <person name="Su Y."/>
            <person name="Zheng S."/>
        </authorList>
    </citation>
    <scope>NUCLEOTIDE SEQUENCE [LARGE SCALE GENOMIC DNA]</scope>
    <source>
        <strain evidence="1 2">T12B17</strain>
    </source>
</reference>
<gene>
    <name evidence="1" type="ORF">BCY89_26640</name>
</gene>
<sequence length="368" mass="42741">MNKTQLLQDWAKKVINLVTPYAQQNKYNKTFYPLQSSITENPDVLILGLNPKGNFNYSDQAYNPIWEFENGIMTVERLLNGNPTYVEEHENWKIIKGLRKIHVLDRAIKEEKYVYANYFYLNTDTFDEVYEQEDALDICKELTYDLINILSPKLIVILGTADGFDKLNDFDGKKLILRGKRQRLLISAYYKGIPVIAIPHTSRMILSIEELQALNTNILEIYEGNTLTKFENWFDQDFSRDQFDYSLFEQKLSNSLPPAILSFNRVNDKGLYEGFLKGKIDTIRVVIDTKHKYIAIRDCIITDSKSKDRFFANLLGAEKYLKCFQLPYKMKVEGHLLKKTFGQYASSSLKELYQAIADDLMSLSNNIS</sequence>